<keyword evidence="3" id="KW-0804">Transcription</keyword>
<evidence type="ECO:0000256" key="4">
    <source>
        <dbReference type="PROSITE-ProRule" id="PRU00335"/>
    </source>
</evidence>
<reference evidence="6 7" key="1">
    <citation type="submission" date="2019-01" db="EMBL/GenBank/DDBJ databases">
        <title>Novel species of Cellulomonas.</title>
        <authorList>
            <person name="Liu Q."/>
            <person name="Xin Y.-H."/>
        </authorList>
    </citation>
    <scope>NUCLEOTIDE SEQUENCE [LARGE SCALE GENOMIC DNA]</scope>
    <source>
        <strain evidence="6 7">HLT2-17</strain>
    </source>
</reference>
<dbReference type="InterPro" id="IPR050109">
    <property type="entry name" value="HTH-type_TetR-like_transc_reg"/>
</dbReference>
<protein>
    <submittedName>
        <fullName evidence="6">TetR/AcrR family transcriptional regulator</fullName>
    </submittedName>
</protein>
<proteinExistence type="predicted"/>
<accession>A0A4Q5N585</accession>
<evidence type="ECO:0000313" key="6">
    <source>
        <dbReference type="EMBL" id="RYV51231.1"/>
    </source>
</evidence>
<evidence type="ECO:0000259" key="5">
    <source>
        <dbReference type="PROSITE" id="PS50977"/>
    </source>
</evidence>
<dbReference type="EMBL" id="SDWW01000019">
    <property type="protein sequence ID" value="RYV51231.1"/>
    <property type="molecule type" value="Genomic_DNA"/>
</dbReference>
<dbReference type="SUPFAM" id="SSF46689">
    <property type="entry name" value="Homeodomain-like"/>
    <property type="match status" value="1"/>
</dbReference>
<dbReference type="AlphaFoldDB" id="A0A4Q5N585"/>
<dbReference type="Proteomes" id="UP000293764">
    <property type="component" value="Unassembled WGS sequence"/>
</dbReference>
<dbReference type="PROSITE" id="PS50977">
    <property type="entry name" value="HTH_TETR_2"/>
    <property type="match status" value="1"/>
</dbReference>
<dbReference type="Pfam" id="PF00440">
    <property type="entry name" value="TetR_N"/>
    <property type="match status" value="1"/>
</dbReference>
<feature type="domain" description="HTH tetR-type" evidence="5">
    <location>
        <begin position="7"/>
        <end position="67"/>
    </location>
</feature>
<keyword evidence="2 4" id="KW-0238">DNA-binding</keyword>
<organism evidence="6 7">
    <name type="scientific">Pengzhenrongella frigida</name>
    <dbReference type="NCBI Taxonomy" id="1259133"/>
    <lineage>
        <taxon>Bacteria</taxon>
        <taxon>Bacillati</taxon>
        <taxon>Actinomycetota</taxon>
        <taxon>Actinomycetes</taxon>
        <taxon>Micrococcales</taxon>
        <taxon>Pengzhenrongella</taxon>
    </lineage>
</organism>
<evidence type="ECO:0000256" key="3">
    <source>
        <dbReference type="ARBA" id="ARBA00023163"/>
    </source>
</evidence>
<feature type="DNA-binding region" description="H-T-H motif" evidence="4">
    <location>
        <begin position="30"/>
        <end position="49"/>
    </location>
</feature>
<dbReference type="RefSeq" id="WP_130102429.1">
    <property type="nucleotide sequence ID" value="NZ_SDWW01000019.1"/>
</dbReference>
<comment type="caution">
    <text evidence="6">The sequence shown here is derived from an EMBL/GenBank/DDBJ whole genome shotgun (WGS) entry which is preliminary data.</text>
</comment>
<evidence type="ECO:0000313" key="7">
    <source>
        <dbReference type="Proteomes" id="UP000293764"/>
    </source>
</evidence>
<dbReference type="GO" id="GO:0000976">
    <property type="term" value="F:transcription cis-regulatory region binding"/>
    <property type="evidence" value="ECO:0007669"/>
    <property type="project" value="TreeGrafter"/>
</dbReference>
<dbReference type="InterPro" id="IPR001647">
    <property type="entry name" value="HTH_TetR"/>
</dbReference>
<dbReference type="PANTHER" id="PTHR30055">
    <property type="entry name" value="HTH-TYPE TRANSCRIPTIONAL REGULATOR RUTR"/>
    <property type="match status" value="1"/>
</dbReference>
<evidence type="ECO:0000256" key="2">
    <source>
        <dbReference type="ARBA" id="ARBA00023125"/>
    </source>
</evidence>
<sequence>MERRSMVERRTQLVQAALAVATREGIEAATVRAIATEAGVSLGVVHYCFEDKNELLREVGEMITAQNADRVELDRTAQPDVRTAVGAALTGAWAAIRENRGAHLLGFELTTSGLRNPELRGVATAQLERNLLVAKAMLEETATVAGVRWAVPVPLLARFCVAAMDGVTLAWLVDADDDAAEFALRSFADYIATHAVPPGVTDRVATR</sequence>
<dbReference type="InterPro" id="IPR036271">
    <property type="entry name" value="Tet_transcr_reg_TetR-rel_C_sf"/>
</dbReference>
<dbReference type="OrthoDB" id="5242433at2"/>
<dbReference type="InterPro" id="IPR009057">
    <property type="entry name" value="Homeodomain-like_sf"/>
</dbReference>
<dbReference type="SUPFAM" id="SSF48498">
    <property type="entry name" value="Tetracyclin repressor-like, C-terminal domain"/>
    <property type="match status" value="1"/>
</dbReference>
<evidence type="ECO:0000256" key="1">
    <source>
        <dbReference type="ARBA" id="ARBA00023015"/>
    </source>
</evidence>
<keyword evidence="1" id="KW-0805">Transcription regulation</keyword>
<name>A0A4Q5N585_9MICO</name>
<keyword evidence="7" id="KW-1185">Reference proteome</keyword>
<dbReference type="Gene3D" id="1.10.357.10">
    <property type="entry name" value="Tetracycline Repressor, domain 2"/>
    <property type="match status" value="1"/>
</dbReference>
<dbReference type="GO" id="GO:0003700">
    <property type="term" value="F:DNA-binding transcription factor activity"/>
    <property type="evidence" value="ECO:0007669"/>
    <property type="project" value="TreeGrafter"/>
</dbReference>
<gene>
    <name evidence="6" type="ORF">EUA98_09430</name>
</gene>
<dbReference type="PANTHER" id="PTHR30055:SF234">
    <property type="entry name" value="HTH-TYPE TRANSCRIPTIONAL REGULATOR BETI"/>
    <property type="match status" value="1"/>
</dbReference>